<evidence type="ECO:0000313" key="2">
    <source>
        <dbReference type="EMBL" id="MBM9466952.1"/>
    </source>
</evidence>
<protein>
    <submittedName>
        <fullName evidence="2">Uncharacterized protein</fullName>
    </submittedName>
</protein>
<dbReference type="AlphaFoldDB" id="A0A938YAE2"/>
<comment type="caution">
    <text evidence="2">The sequence shown here is derived from an EMBL/GenBank/DDBJ whole genome shotgun (WGS) entry which is preliminary data.</text>
</comment>
<dbReference type="Proteomes" id="UP000663792">
    <property type="component" value="Unassembled WGS sequence"/>
</dbReference>
<gene>
    <name evidence="2" type="ORF">JL106_06600</name>
</gene>
<dbReference type="RefSeq" id="WP_205259886.1">
    <property type="nucleotide sequence ID" value="NZ_JAERWK010000008.1"/>
</dbReference>
<evidence type="ECO:0000256" key="1">
    <source>
        <dbReference type="SAM" id="Phobius"/>
    </source>
</evidence>
<feature type="transmembrane region" description="Helical" evidence="1">
    <location>
        <begin position="42"/>
        <end position="66"/>
    </location>
</feature>
<keyword evidence="1" id="KW-0472">Membrane</keyword>
<keyword evidence="3" id="KW-1185">Reference proteome</keyword>
<proteinExistence type="predicted"/>
<keyword evidence="1" id="KW-0812">Transmembrane</keyword>
<sequence>MTEPSTAGAGGQPGPDLRAARQVRYRTEIANAREAGGTLRMWAAIAVITGIVVALGIVVAMIAGWFDVEQGIEFLLLTSVTSIVSGTASYAAGWNVALGASRMELSLDDE</sequence>
<name>A0A938YAE2_9ACTN</name>
<keyword evidence="1" id="KW-1133">Transmembrane helix</keyword>
<reference evidence="2" key="1">
    <citation type="submission" date="2021-01" db="EMBL/GenBank/DDBJ databases">
        <title>YIM 132084 draft genome.</title>
        <authorList>
            <person name="An D."/>
        </authorList>
    </citation>
    <scope>NUCLEOTIDE SEQUENCE</scope>
    <source>
        <strain evidence="2">YIM 132084</strain>
    </source>
</reference>
<accession>A0A938YAE2</accession>
<organism evidence="2 3">
    <name type="scientific">Nakamurella leprariae</name>
    <dbReference type="NCBI Taxonomy" id="2803911"/>
    <lineage>
        <taxon>Bacteria</taxon>
        <taxon>Bacillati</taxon>
        <taxon>Actinomycetota</taxon>
        <taxon>Actinomycetes</taxon>
        <taxon>Nakamurellales</taxon>
        <taxon>Nakamurellaceae</taxon>
        <taxon>Nakamurella</taxon>
    </lineage>
</organism>
<dbReference type="EMBL" id="JAERWK010000008">
    <property type="protein sequence ID" value="MBM9466952.1"/>
    <property type="molecule type" value="Genomic_DNA"/>
</dbReference>
<evidence type="ECO:0000313" key="3">
    <source>
        <dbReference type="Proteomes" id="UP000663792"/>
    </source>
</evidence>
<feature type="transmembrane region" description="Helical" evidence="1">
    <location>
        <begin position="72"/>
        <end position="93"/>
    </location>
</feature>